<dbReference type="PROSITE" id="PS50949">
    <property type="entry name" value="HTH_GNTR"/>
    <property type="match status" value="1"/>
</dbReference>
<feature type="domain" description="HTH gntR-type" evidence="4">
    <location>
        <begin position="13"/>
        <end position="81"/>
    </location>
</feature>
<evidence type="ECO:0000256" key="1">
    <source>
        <dbReference type="ARBA" id="ARBA00023015"/>
    </source>
</evidence>
<dbReference type="PRINTS" id="PR00035">
    <property type="entry name" value="HTHGNTR"/>
</dbReference>
<dbReference type="CDD" id="cd07377">
    <property type="entry name" value="WHTH_GntR"/>
    <property type="match status" value="1"/>
</dbReference>
<dbReference type="PANTHER" id="PTHR43537">
    <property type="entry name" value="TRANSCRIPTIONAL REGULATOR, GNTR FAMILY"/>
    <property type="match status" value="1"/>
</dbReference>
<evidence type="ECO:0000256" key="2">
    <source>
        <dbReference type="ARBA" id="ARBA00023125"/>
    </source>
</evidence>
<protein>
    <submittedName>
        <fullName evidence="5">GntR family transcriptional regulator</fullName>
    </submittedName>
</protein>
<evidence type="ECO:0000256" key="3">
    <source>
        <dbReference type="ARBA" id="ARBA00023163"/>
    </source>
</evidence>
<evidence type="ECO:0000313" key="5">
    <source>
        <dbReference type="EMBL" id="GLQ08173.1"/>
    </source>
</evidence>
<name>A0ABQ5U933_9HYPH</name>
<evidence type="ECO:0000259" key="4">
    <source>
        <dbReference type="PROSITE" id="PS50949"/>
    </source>
</evidence>
<dbReference type="SUPFAM" id="SSF46785">
    <property type="entry name" value="Winged helix' DNA-binding domain"/>
    <property type="match status" value="1"/>
</dbReference>
<dbReference type="EMBL" id="BSNG01000001">
    <property type="protein sequence ID" value="GLQ08173.1"/>
    <property type="molecule type" value="Genomic_DNA"/>
</dbReference>
<sequence>MSTEISEQAPGSQGDYARVLDFIRQQLLSGRIRVGDKLVAERELSALLGVSRPVLREALRALSMIGAVEIRHGVGTFVTTPDVSALGDFFSLVLAQQGDQLDDILESRVAIEHHAIRLACRRATETDYDRLAATLGRIRETIEDAEEGAKADFAFHSAIVAASHSKTLATIYGALSNFIVDLHVVRRRRILTVSGIRDYLIDHHARILDALVRRDGPEADRLLAEHFEIGADFSRRAMLNEINGASR</sequence>
<comment type="caution">
    <text evidence="5">The sequence shown here is derived from an EMBL/GenBank/DDBJ whole genome shotgun (WGS) entry which is preliminary data.</text>
</comment>
<dbReference type="InterPro" id="IPR000524">
    <property type="entry name" value="Tscrpt_reg_HTH_GntR"/>
</dbReference>
<dbReference type="Gene3D" id="1.20.120.530">
    <property type="entry name" value="GntR ligand-binding domain-like"/>
    <property type="match status" value="1"/>
</dbReference>
<reference evidence="5" key="2">
    <citation type="submission" date="2023-01" db="EMBL/GenBank/DDBJ databases">
        <title>Draft genome sequence of Devosia yakushimensis strain NBRC 103855.</title>
        <authorList>
            <person name="Sun Q."/>
            <person name="Mori K."/>
        </authorList>
    </citation>
    <scope>NUCLEOTIDE SEQUENCE</scope>
    <source>
        <strain evidence="5">NBRC 103855</strain>
    </source>
</reference>
<keyword evidence="6" id="KW-1185">Reference proteome</keyword>
<dbReference type="SMART" id="SM00895">
    <property type="entry name" value="FCD"/>
    <property type="match status" value="1"/>
</dbReference>
<dbReference type="RefSeq" id="WP_284386898.1">
    <property type="nucleotide sequence ID" value="NZ_BSNG01000001.1"/>
</dbReference>
<dbReference type="SMART" id="SM00345">
    <property type="entry name" value="HTH_GNTR"/>
    <property type="match status" value="1"/>
</dbReference>
<dbReference type="InterPro" id="IPR011711">
    <property type="entry name" value="GntR_C"/>
</dbReference>
<dbReference type="Pfam" id="PF07729">
    <property type="entry name" value="FCD"/>
    <property type="match status" value="1"/>
</dbReference>
<keyword evidence="3" id="KW-0804">Transcription</keyword>
<keyword evidence="2" id="KW-0238">DNA-binding</keyword>
<dbReference type="InterPro" id="IPR036390">
    <property type="entry name" value="WH_DNA-bd_sf"/>
</dbReference>
<dbReference type="PANTHER" id="PTHR43537:SF5">
    <property type="entry name" value="UXU OPERON TRANSCRIPTIONAL REGULATOR"/>
    <property type="match status" value="1"/>
</dbReference>
<keyword evidence="1" id="KW-0805">Transcription regulation</keyword>
<evidence type="ECO:0000313" key="6">
    <source>
        <dbReference type="Proteomes" id="UP001161406"/>
    </source>
</evidence>
<organism evidence="5 6">
    <name type="scientific">Devosia yakushimensis</name>
    <dbReference type="NCBI Taxonomy" id="470028"/>
    <lineage>
        <taxon>Bacteria</taxon>
        <taxon>Pseudomonadati</taxon>
        <taxon>Pseudomonadota</taxon>
        <taxon>Alphaproteobacteria</taxon>
        <taxon>Hyphomicrobiales</taxon>
        <taxon>Devosiaceae</taxon>
        <taxon>Devosia</taxon>
    </lineage>
</organism>
<dbReference type="Pfam" id="PF00392">
    <property type="entry name" value="GntR"/>
    <property type="match status" value="1"/>
</dbReference>
<dbReference type="Gene3D" id="1.10.10.10">
    <property type="entry name" value="Winged helix-like DNA-binding domain superfamily/Winged helix DNA-binding domain"/>
    <property type="match status" value="1"/>
</dbReference>
<dbReference type="InterPro" id="IPR008920">
    <property type="entry name" value="TF_FadR/GntR_C"/>
</dbReference>
<reference evidence="5" key="1">
    <citation type="journal article" date="2014" name="Int. J. Syst. Evol. Microbiol.">
        <title>Complete genome of a new Firmicutes species belonging to the dominant human colonic microbiota ('Ruminococcus bicirculans') reveals two chromosomes and a selective capacity to utilize plant glucans.</title>
        <authorList>
            <consortium name="NISC Comparative Sequencing Program"/>
            <person name="Wegmann U."/>
            <person name="Louis P."/>
            <person name="Goesmann A."/>
            <person name="Henrissat B."/>
            <person name="Duncan S.H."/>
            <person name="Flint H.J."/>
        </authorList>
    </citation>
    <scope>NUCLEOTIDE SEQUENCE</scope>
    <source>
        <strain evidence="5">NBRC 103855</strain>
    </source>
</reference>
<dbReference type="Proteomes" id="UP001161406">
    <property type="component" value="Unassembled WGS sequence"/>
</dbReference>
<accession>A0ABQ5U933</accession>
<dbReference type="InterPro" id="IPR036388">
    <property type="entry name" value="WH-like_DNA-bd_sf"/>
</dbReference>
<proteinExistence type="predicted"/>
<dbReference type="SUPFAM" id="SSF48008">
    <property type="entry name" value="GntR ligand-binding domain-like"/>
    <property type="match status" value="1"/>
</dbReference>
<gene>
    <name evidence="5" type="ORF">GCM10007913_01050</name>
</gene>